<evidence type="ECO:0000256" key="3">
    <source>
        <dbReference type="ARBA" id="ARBA00012485"/>
    </source>
</evidence>
<dbReference type="PANTHER" id="PTHR45670">
    <property type="entry name" value="E3 UBIQUITIN-PROTEIN LIGASE TRIP12"/>
    <property type="match status" value="1"/>
</dbReference>
<dbReference type="GO" id="GO:0000209">
    <property type="term" value="P:protein polyubiquitination"/>
    <property type="evidence" value="ECO:0007669"/>
    <property type="project" value="TreeGrafter"/>
</dbReference>
<evidence type="ECO:0000256" key="6">
    <source>
        <dbReference type="PROSITE-ProRule" id="PRU00104"/>
    </source>
</evidence>
<dbReference type="Pfam" id="PF00632">
    <property type="entry name" value="HECT"/>
    <property type="match status" value="1"/>
</dbReference>
<comment type="caution">
    <text evidence="9">The sequence shown here is derived from an EMBL/GenBank/DDBJ whole genome shotgun (WGS) entry which is preliminary data.</text>
</comment>
<keyword evidence="4" id="KW-0808">Transferase</keyword>
<accession>A0A1J4K6E8</accession>
<sequence>MSSRGSYAAANRFSPAAYKRIINDIKTNSPGFSNTKRLDGLEKLAETLAFAEPTQLRNFPTTECCKEIVKIIQNSNDLLILTLSTQCIVNLLESIPDSQKSIVNANYISIAKEKIVSDNKQNSGQNLSKSIIENIIHSFCTLTKYRAKEIGQNIGVKFILDNFERINTAEKHYASIAMSKFTSYFVAPRFAKSLPVIAGYFASNDEIIANYMIDTFTNILNSVDFSDIPLEVAEVLSAVIICIESAEVMLRVIELLQRLTFNKKFAEAVIDNDFNFAHVLLHNDTEIETSIALENRSNRRNRQNQNDQDNSTITENESDDSISNETIHDENGSTAFRNNSVSSSGFYSGSGFRRSFSGGFGGNFGSDYGQIRRAILLLIRSFLPVPDFPVGFWESDRAVPDNSEKFASFIQKLLIELALDNSGDLDLIFVCLAMSLQLSPCEVPHQLFPLMVVTSTDTKLAPFVLLLALSIPNKQAIGKSGLVSHLSMLNITNPIITQWFSQKMTVLRSFCNNPTIERPPLNSFESFNEIFKFIDTTDISSFELHASGYINKFLELLKKKLKEDKDAFHEYDFSNIVNRLHQLITYTNIPDLLDPFEAMSPQELSTGTIIVDIKYNNKLYKHKKFENTSLMVAIEAWYNETVLHVTTNDLLNAARHSGRFGQLISLENAGSINYTHIGLLHRAFGTKRYRRFSFKMDLKTYSANDYMFQAIARNLPTPEYWPLIVPEIELINEELNNITELLVPSDKIPIKPIFELLKMIHNLKPSLDIKCLDLENALYPHLMSFFLDIGLFSPAIQISYHYPFLFSFEFRSFVFRMIASDFYSSLSFAQKTLFNNSEKLRNGRIFNHCTIHRNSLFDDGFLLMNKIASGPLQFDISFDNEAGFGIGPTKEFLSLFAKELTHKSHKMWRTDDTEREYSWTKIGLFPFCNADPELFYVFGILCAKAINMNTVLPIPLSVEFFKFIRGDRLTMADIDQDYDNALKNHEGLYGLTFLLPGTTIELKQNGGNIEVDESNVNEFVKLVNEFTFGSELELIRTRFIEGFSTVFHHNAWNLLDAREWRRLIAGEDVSITMKDLKDYVEISHGYHKDSPQISMLFEVLTEFDNSQKSLFVKFITGSERLPIGGLASLQPQLAVAKRIDDSVDNPDDSLPSVMTCTNYFKLPPCSSKKMMKEKILKAITEGQGAFLLT</sequence>
<dbReference type="VEuPathDB" id="TrichDB:TRFO_27040"/>
<dbReference type="PANTHER" id="PTHR45670:SF1">
    <property type="entry name" value="E3 UBIQUITIN-PROTEIN LIGASE HECTD1"/>
    <property type="match status" value="1"/>
</dbReference>
<evidence type="ECO:0000256" key="5">
    <source>
        <dbReference type="ARBA" id="ARBA00022786"/>
    </source>
</evidence>
<dbReference type="PROSITE" id="PS50237">
    <property type="entry name" value="HECT"/>
    <property type="match status" value="1"/>
</dbReference>
<dbReference type="GO" id="GO:0043161">
    <property type="term" value="P:proteasome-mediated ubiquitin-dependent protein catabolic process"/>
    <property type="evidence" value="ECO:0007669"/>
    <property type="project" value="TreeGrafter"/>
</dbReference>
<dbReference type="Gene3D" id="1.25.10.10">
    <property type="entry name" value="Leucine-rich Repeat Variant"/>
    <property type="match status" value="1"/>
</dbReference>
<protein>
    <recommendedName>
        <fullName evidence="3">HECT-type E3 ubiquitin transferase</fullName>
        <ecNumber evidence="3">2.3.2.26</ecNumber>
    </recommendedName>
</protein>
<dbReference type="SMART" id="SM00119">
    <property type="entry name" value="HECTc"/>
    <property type="match status" value="1"/>
</dbReference>
<dbReference type="InterPro" id="IPR016024">
    <property type="entry name" value="ARM-type_fold"/>
</dbReference>
<feature type="region of interest" description="Disordered" evidence="7">
    <location>
        <begin position="292"/>
        <end position="336"/>
    </location>
</feature>
<dbReference type="InterPro" id="IPR011989">
    <property type="entry name" value="ARM-like"/>
</dbReference>
<evidence type="ECO:0000256" key="7">
    <source>
        <dbReference type="SAM" id="MobiDB-lite"/>
    </source>
</evidence>
<dbReference type="InterPro" id="IPR035983">
    <property type="entry name" value="Hect_E3_ubiquitin_ligase"/>
</dbReference>
<evidence type="ECO:0000313" key="10">
    <source>
        <dbReference type="Proteomes" id="UP000179807"/>
    </source>
</evidence>
<dbReference type="OrthoDB" id="271273at2759"/>
<keyword evidence="5 6" id="KW-0833">Ubl conjugation pathway</keyword>
<reference evidence="9" key="1">
    <citation type="submission" date="2016-10" db="EMBL/GenBank/DDBJ databases">
        <authorList>
            <person name="Benchimol M."/>
            <person name="Almeida L.G."/>
            <person name="Vasconcelos A.T."/>
            <person name="Perreira-Neves A."/>
            <person name="Rosa I.A."/>
            <person name="Tasca T."/>
            <person name="Bogo M.R."/>
            <person name="de Souza W."/>
        </authorList>
    </citation>
    <scope>NUCLEOTIDE SEQUENCE [LARGE SCALE GENOMIC DNA]</scope>
    <source>
        <strain evidence="9">K</strain>
    </source>
</reference>
<feature type="domain" description="HECT" evidence="8">
    <location>
        <begin position="859"/>
        <end position="1189"/>
    </location>
</feature>
<evidence type="ECO:0000313" key="9">
    <source>
        <dbReference type="EMBL" id="OHT05278.1"/>
    </source>
</evidence>
<evidence type="ECO:0000259" key="8">
    <source>
        <dbReference type="PROSITE" id="PS50237"/>
    </source>
</evidence>
<dbReference type="Gene3D" id="3.30.2160.10">
    <property type="entry name" value="Hect, E3 ligase catalytic domain"/>
    <property type="match status" value="1"/>
</dbReference>
<feature type="active site" description="Glycyl thioester intermediate" evidence="6">
    <location>
        <position position="1156"/>
    </location>
</feature>
<dbReference type="AlphaFoldDB" id="A0A1J4K6E8"/>
<dbReference type="InterPro" id="IPR045322">
    <property type="entry name" value="HECTD1/TRIP12-like"/>
</dbReference>
<dbReference type="Gene3D" id="3.30.2410.10">
    <property type="entry name" value="Hect, E3 ligase catalytic domain"/>
    <property type="match status" value="1"/>
</dbReference>
<dbReference type="EC" id="2.3.2.26" evidence="3"/>
<proteinExistence type="inferred from homology"/>
<dbReference type="EMBL" id="MLAK01000763">
    <property type="protein sequence ID" value="OHT05278.1"/>
    <property type="molecule type" value="Genomic_DNA"/>
</dbReference>
<evidence type="ECO:0000256" key="2">
    <source>
        <dbReference type="ARBA" id="ARBA00006331"/>
    </source>
</evidence>
<dbReference type="Proteomes" id="UP000179807">
    <property type="component" value="Unassembled WGS sequence"/>
</dbReference>
<keyword evidence="10" id="KW-1185">Reference proteome</keyword>
<organism evidence="9 10">
    <name type="scientific">Tritrichomonas foetus</name>
    <dbReference type="NCBI Taxonomy" id="1144522"/>
    <lineage>
        <taxon>Eukaryota</taxon>
        <taxon>Metamonada</taxon>
        <taxon>Parabasalia</taxon>
        <taxon>Tritrichomonadida</taxon>
        <taxon>Tritrichomonadidae</taxon>
        <taxon>Tritrichomonas</taxon>
    </lineage>
</organism>
<evidence type="ECO:0000256" key="1">
    <source>
        <dbReference type="ARBA" id="ARBA00000885"/>
    </source>
</evidence>
<dbReference type="GO" id="GO:0061630">
    <property type="term" value="F:ubiquitin protein ligase activity"/>
    <property type="evidence" value="ECO:0007669"/>
    <property type="project" value="UniProtKB-EC"/>
</dbReference>
<dbReference type="InterPro" id="IPR000569">
    <property type="entry name" value="HECT_dom"/>
</dbReference>
<evidence type="ECO:0000256" key="4">
    <source>
        <dbReference type="ARBA" id="ARBA00022679"/>
    </source>
</evidence>
<comment type="catalytic activity">
    <reaction evidence="1">
        <text>S-ubiquitinyl-[E2 ubiquitin-conjugating enzyme]-L-cysteine + [acceptor protein]-L-lysine = [E2 ubiquitin-conjugating enzyme]-L-cysteine + N(6)-ubiquitinyl-[acceptor protein]-L-lysine.</text>
        <dbReference type="EC" id="2.3.2.26"/>
    </reaction>
</comment>
<gene>
    <name evidence="9" type="ORF">TRFO_27040</name>
</gene>
<dbReference type="RefSeq" id="XP_068358414.1">
    <property type="nucleotide sequence ID" value="XM_068505302.1"/>
</dbReference>
<dbReference type="SUPFAM" id="SSF56204">
    <property type="entry name" value="Hect, E3 ligase catalytic domain"/>
    <property type="match status" value="1"/>
</dbReference>
<dbReference type="GeneID" id="94840006"/>
<dbReference type="Gene3D" id="3.90.1750.10">
    <property type="entry name" value="Hect, E3 ligase catalytic domains"/>
    <property type="match status" value="1"/>
</dbReference>
<dbReference type="SUPFAM" id="SSF48371">
    <property type="entry name" value="ARM repeat"/>
    <property type="match status" value="1"/>
</dbReference>
<comment type="similarity">
    <text evidence="2">Belongs to the UPL family. K-HECT subfamily.</text>
</comment>
<name>A0A1J4K6E8_9EUKA</name>